<dbReference type="Pfam" id="PF24864">
    <property type="entry name" value="DUF7730"/>
    <property type="match status" value="1"/>
</dbReference>
<name>A0A1J7IXX7_9PEZI</name>
<accession>A0A1J7IXX7</accession>
<dbReference type="InParanoid" id="A0A1J7IXX7"/>
<dbReference type="PANTHER" id="PTHR42085">
    <property type="entry name" value="F-BOX DOMAIN-CONTAINING PROTEIN"/>
    <property type="match status" value="1"/>
</dbReference>
<keyword evidence="3" id="KW-1185">Reference proteome</keyword>
<dbReference type="EMBL" id="KV875101">
    <property type="protein sequence ID" value="OIW25929.1"/>
    <property type="molecule type" value="Genomic_DNA"/>
</dbReference>
<proteinExistence type="predicted"/>
<evidence type="ECO:0000259" key="1">
    <source>
        <dbReference type="Pfam" id="PF24864"/>
    </source>
</evidence>
<dbReference type="PANTHER" id="PTHR42085:SF1">
    <property type="entry name" value="F-BOX DOMAIN-CONTAINING PROTEIN"/>
    <property type="match status" value="1"/>
</dbReference>
<feature type="domain" description="DUF7730" evidence="1">
    <location>
        <begin position="20"/>
        <end position="202"/>
    </location>
</feature>
<dbReference type="AlphaFoldDB" id="A0A1J7IXX7"/>
<dbReference type="OrthoDB" id="5413827at2759"/>
<dbReference type="Proteomes" id="UP000182658">
    <property type="component" value="Unassembled WGS sequence"/>
</dbReference>
<reference evidence="2 3" key="1">
    <citation type="submission" date="2016-10" db="EMBL/GenBank/DDBJ databases">
        <title>Draft genome sequence of Coniochaeta ligniaria NRRL30616, a lignocellulolytic fungus for bioabatement of inhibitors in plant biomass hydrolysates.</title>
        <authorList>
            <consortium name="DOE Joint Genome Institute"/>
            <person name="Jimenez D.J."/>
            <person name="Hector R.E."/>
            <person name="Riley R."/>
            <person name="Sun H."/>
            <person name="Grigoriev I.V."/>
            <person name="Van Elsas J.D."/>
            <person name="Nichols N.N."/>
        </authorList>
    </citation>
    <scope>NUCLEOTIDE SEQUENCE [LARGE SCALE GENOMIC DNA]</scope>
    <source>
        <strain evidence="2 3">NRRL 30616</strain>
    </source>
</reference>
<sequence length="332" mass="37630">MDNSAIVVDQSCADEVCISFLHLPLEIRQQIYRHVLDAHPRVERELPGYPARGIRRYVTSRITRQNQSASIAREAASYQPLPSSKPLGYIPRNLLCACKQIYTEARLVPFQTNELVFTEWMTSAVSYCEAVLRPMQSWQRAAIRHVRFTMGLHELYDRPANEHGLSPSFRCRLEHVCALLPGVRTMRINLSSGDFPTAWFEKGRDRDETTMKEDWSGGRRWIDEGLRKMGSLRVVEIECSFLVWMTPAWLPRAEKQRVEEELALRWCAKVEEILNEGRPDGMRTRVFAVTSVGGSSPKDSCSGMEAGPLAEADALTLSFMPSSLGVDFSGTM</sequence>
<organism evidence="2 3">
    <name type="scientific">Coniochaeta ligniaria NRRL 30616</name>
    <dbReference type="NCBI Taxonomy" id="1408157"/>
    <lineage>
        <taxon>Eukaryota</taxon>
        <taxon>Fungi</taxon>
        <taxon>Dikarya</taxon>
        <taxon>Ascomycota</taxon>
        <taxon>Pezizomycotina</taxon>
        <taxon>Sordariomycetes</taxon>
        <taxon>Sordariomycetidae</taxon>
        <taxon>Coniochaetales</taxon>
        <taxon>Coniochaetaceae</taxon>
        <taxon>Coniochaeta</taxon>
    </lineage>
</organism>
<evidence type="ECO:0000313" key="3">
    <source>
        <dbReference type="Proteomes" id="UP000182658"/>
    </source>
</evidence>
<dbReference type="InterPro" id="IPR038883">
    <property type="entry name" value="AN11006-like"/>
</dbReference>
<gene>
    <name evidence="2" type="ORF">CONLIGDRAFT_635700</name>
</gene>
<evidence type="ECO:0000313" key="2">
    <source>
        <dbReference type="EMBL" id="OIW25929.1"/>
    </source>
</evidence>
<protein>
    <recommendedName>
        <fullName evidence="1">DUF7730 domain-containing protein</fullName>
    </recommendedName>
</protein>
<dbReference type="InterPro" id="IPR056632">
    <property type="entry name" value="DUF7730"/>
</dbReference>